<proteinExistence type="inferred from homology"/>
<dbReference type="InterPro" id="IPR023753">
    <property type="entry name" value="FAD/NAD-binding_dom"/>
</dbReference>
<comment type="cofactor">
    <cofactor evidence="16">
        <name>siroheme</name>
        <dbReference type="ChEBI" id="CHEBI:60052"/>
    </cofactor>
    <text evidence="16">Binds 1 siroheme per subunit.</text>
</comment>
<evidence type="ECO:0000259" key="21">
    <source>
        <dbReference type="Pfam" id="PF18267"/>
    </source>
</evidence>
<dbReference type="InterPro" id="IPR017121">
    <property type="entry name" value="Nitrite_Rdtase_lsu"/>
</dbReference>
<dbReference type="EC" id="1.7.1.4" evidence="22"/>
<dbReference type="GO" id="GO:0050661">
    <property type="term" value="F:NADP binding"/>
    <property type="evidence" value="ECO:0007669"/>
    <property type="project" value="UniProtKB-UniRule"/>
</dbReference>
<reference evidence="22 23" key="1">
    <citation type="submission" date="2015-09" db="EMBL/GenBank/DDBJ databases">
        <authorList>
            <consortium name="Swine Surveillance"/>
        </authorList>
    </citation>
    <scope>NUCLEOTIDE SEQUENCE [LARGE SCALE GENOMIC DNA]</scope>
    <source>
        <strain evidence="22 23">CECT 7688</strain>
    </source>
</reference>
<name>A0A0P1ETZ4_9RHOB</name>
<keyword evidence="8 16" id="KW-0479">Metal-binding</keyword>
<dbReference type="InterPro" id="IPR005117">
    <property type="entry name" value="NiRdtase/SiRdtase_haem-b_fer"/>
</dbReference>
<dbReference type="PRINTS" id="PR00397">
    <property type="entry name" value="SIROHAEM"/>
</dbReference>
<keyword evidence="23" id="KW-1185">Reference proteome</keyword>
<dbReference type="InterPro" id="IPR007419">
    <property type="entry name" value="BFD-like_2Fe2S-bd_dom"/>
</dbReference>
<feature type="domain" description="FAD/NAD(P)-binding" evidence="20">
    <location>
        <begin position="4"/>
        <end position="280"/>
    </location>
</feature>
<keyword evidence="4 16" id="KW-0004">4Fe-4S</keyword>
<dbReference type="AlphaFoldDB" id="A0A0P1ETZ4"/>
<dbReference type="PIRSF" id="PIRSF037149">
    <property type="entry name" value="NirB"/>
    <property type="match status" value="1"/>
</dbReference>
<dbReference type="InterPro" id="IPR036188">
    <property type="entry name" value="FAD/NAD-bd_sf"/>
</dbReference>
<dbReference type="Pfam" id="PF03460">
    <property type="entry name" value="NIR_SIR_ferr"/>
    <property type="match status" value="1"/>
</dbReference>
<dbReference type="InterPro" id="IPR012744">
    <property type="entry name" value="Nitri_red_NirB"/>
</dbReference>
<comment type="cofactor">
    <cofactor evidence="14">
        <name>[2Fe-2S] cluster</name>
        <dbReference type="ChEBI" id="CHEBI:190135"/>
    </cofactor>
</comment>
<evidence type="ECO:0000259" key="19">
    <source>
        <dbReference type="Pfam" id="PF04324"/>
    </source>
</evidence>
<feature type="domain" description="Nitrite/sulphite reductase 4Fe-4S" evidence="17">
    <location>
        <begin position="632"/>
        <end position="771"/>
    </location>
</feature>
<dbReference type="STRING" id="321267.SHM7688_03463"/>
<dbReference type="PANTHER" id="PTHR43809">
    <property type="entry name" value="NITRITE REDUCTASE (NADH) LARGE SUBUNIT"/>
    <property type="match status" value="1"/>
</dbReference>
<dbReference type="InterPro" id="IPR041854">
    <property type="entry name" value="BFD-like_2Fe2S-bd_dom_sf"/>
</dbReference>
<dbReference type="GO" id="GO:0042128">
    <property type="term" value="P:nitrate assimilation"/>
    <property type="evidence" value="ECO:0007669"/>
    <property type="project" value="UniProtKB-UniRule"/>
</dbReference>
<dbReference type="GO" id="GO:0020037">
    <property type="term" value="F:heme binding"/>
    <property type="evidence" value="ECO:0007669"/>
    <property type="project" value="InterPro"/>
</dbReference>
<dbReference type="RefSeq" id="WP_058241148.1">
    <property type="nucleotide sequence ID" value="NZ_CYPW01000032.1"/>
</dbReference>
<dbReference type="GO" id="GO:0046872">
    <property type="term" value="F:metal ion binding"/>
    <property type="evidence" value="ECO:0007669"/>
    <property type="project" value="UniProtKB-KW"/>
</dbReference>
<dbReference type="GO" id="GO:0051537">
    <property type="term" value="F:2 iron, 2 sulfur cluster binding"/>
    <property type="evidence" value="ECO:0007669"/>
    <property type="project" value="UniProtKB-KW"/>
</dbReference>
<feature type="binding site" evidence="16">
    <location>
        <position position="640"/>
    </location>
    <ligand>
        <name>[4Fe-4S] cluster</name>
        <dbReference type="ChEBI" id="CHEBI:49883"/>
    </ligand>
</feature>
<evidence type="ECO:0000256" key="16">
    <source>
        <dbReference type="PIRSR" id="PIRSR037149-1"/>
    </source>
</evidence>
<dbReference type="GO" id="GO:0008942">
    <property type="term" value="F:nitrite reductase [NAD(P)H] activity"/>
    <property type="evidence" value="ECO:0007669"/>
    <property type="project" value="UniProtKB-EC"/>
</dbReference>
<dbReference type="Gene3D" id="3.30.390.30">
    <property type="match status" value="1"/>
</dbReference>
<protein>
    <submittedName>
        <fullName evidence="22">Nitrite reductase [NAD(P)H]</fullName>
        <ecNumber evidence="22">1.7.1.4</ecNumber>
    </submittedName>
</protein>
<keyword evidence="9 15" id="KW-0274">FAD</keyword>
<dbReference type="OrthoDB" id="9768666at2"/>
<keyword evidence="7" id="KW-0001">2Fe-2S</keyword>
<dbReference type="SUPFAM" id="SSF56014">
    <property type="entry name" value="Nitrite and sulphite reductase 4Fe-4S domain-like"/>
    <property type="match status" value="1"/>
</dbReference>
<dbReference type="Proteomes" id="UP000054823">
    <property type="component" value="Unassembled WGS sequence"/>
</dbReference>
<evidence type="ECO:0000256" key="15">
    <source>
        <dbReference type="PIRNR" id="PIRNR037149"/>
    </source>
</evidence>
<feature type="domain" description="BFD-like [2Fe-2S]-binding" evidence="19">
    <location>
        <begin position="483"/>
        <end position="532"/>
    </location>
</feature>
<dbReference type="GO" id="GO:0050660">
    <property type="term" value="F:flavin adenine dinucleotide binding"/>
    <property type="evidence" value="ECO:0007669"/>
    <property type="project" value="UniProtKB-UniRule"/>
</dbReference>
<accession>A0A0P1ETZ4</accession>
<evidence type="ECO:0000313" key="23">
    <source>
        <dbReference type="Proteomes" id="UP000054823"/>
    </source>
</evidence>
<evidence type="ECO:0000256" key="11">
    <source>
        <dbReference type="ARBA" id="ARBA00023004"/>
    </source>
</evidence>
<evidence type="ECO:0000256" key="8">
    <source>
        <dbReference type="ARBA" id="ARBA00022723"/>
    </source>
</evidence>
<dbReference type="Pfam" id="PF04324">
    <property type="entry name" value="Fer2_BFD"/>
    <property type="match status" value="2"/>
</dbReference>
<dbReference type="InterPro" id="IPR006067">
    <property type="entry name" value="NO2/SO3_Rdtase_4Fe4S_dom"/>
</dbReference>
<organism evidence="22 23">
    <name type="scientific">Shimia marina</name>
    <dbReference type="NCBI Taxonomy" id="321267"/>
    <lineage>
        <taxon>Bacteria</taxon>
        <taxon>Pseudomonadati</taxon>
        <taxon>Pseudomonadota</taxon>
        <taxon>Alphaproteobacteria</taxon>
        <taxon>Rhodobacterales</taxon>
        <taxon>Roseobacteraceae</taxon>
    </lineage>
</organism>
<feature type="domain" description="Nitrite/Sulfite reductase ferredoxin-like" evidence="18">
    <location>
        <begin position="558"/>
        <end position="621"/>
    </location>
</feature>
<feature type="binding site" evidence="16">
    <location>
        <position position="684"/>
    </location>
    <ligand>
        <name>[4Fe-4S] cluster</name>
        <dbReference type="ChEBI" id="CHEBI:49883"/>
    </ligand>
</feature>
<feature type="binding site" evidence="16">
    <location>
        <position position="646"/>
    </location>
    <ligand>
        <name>[4Fe-4S] cluster</name>
        <dbReference type="ChEBI" id="CHEBI:49883"/>
    </ligand>
</feature>
<comment type="pathway">
    <text evidence="2">Nitrogen metabolism; nitrate reduction (assimilation).</text>
</comment>
<keyword evidence="11 16" id="KW-0408">Iron</keyword>
<evidence type="ECO:0000259" key="17">
    <source>
        <dbReference type="Pfam" id="PF01077"/>
    </source>
</evidence>
<evidence type="ECO:0000256" key="1">
    <source>
        <dbReference type="ARBA" id="ARBA00001974"/>
    </source>
</evidence>
<evidence type="ECO:0000256" key="9">
    <source>
        <dbReference type="ARBA" id="ARBA00022827"/>
    </source>
</evidence>
<dbReference type="SUPFAM" id="SSF51905">
    <property type="entry name" value="FAD/NAD(P)-binding domain"/>
    <property type="match status" value="2"/>
</dbReference>
<dbReference type="Pfam" id="PF18267">
    <property type="entry name" value="Rubredoxin_C"/>
    <property type="match status" value="1"/>
</dbReference>
<evidence type="ECO:0000256" key="12">
    <source>
        <dbReference type="ARBA" id="ARBA00023014"/>
    </source>
</evidence>
<comment type="cofactor">
    <cofactor evidence="1 15">
        <name>FAD</name>
        <dbReference type="ChEBI" id="CHEBI:57692"/>
    </cofactor>
</comment>
<dbReference type="SUPFAM" id="SSF55124">
    <property type="entry name" value="Nitrite/Sulfite reductase N-terminal domain-like"/>
    <property type="match status" value="1"/>
</dbReference>
<dbReference type="Pfam" id="PF07992">
    <property type="entry name" value="Pyr_redox_2"/>
    <property type="match status" value="1"/>
</dbReference>
<dbReference type="Pfam" id="PF01077">
    <property type="entry name" value="NIR_SIR"/>
    <property type="match status" value="1"/>
</dbReference>
<keyword evidence="13 15" id="KW-0534">Nitrate assimilation</keyword>
<feature type="binding site" evidence="16">
    <location>
        <position position="680"/>
    </location>
    <ligand>
        <name>[4Fe-4S] cluster</name>
        <dbReference type="ChEBI" id="CHEBI:49883"/>
    </ligand>
</feature>
<dbReference type="NCBIfam" id="TIGR02374">
    <property type="entry name" value="nitri_red_nirB"/>
    <property type="match status" value="1"/>
</dbReference>
<evidence type="ECO:0000256" key="6">
    <source>
        <dbReference type="ARBA" id="ARBA00022630"/>
    </source>
</evidence>
<dbReference type="InterPro" id="IPR036136">
    <property type="entry name" value="Nit/Sulf_reduc_fer-like_dom_sf"/>
</dbReference>
<keyword evidence="5 16" id="KW-0349">Heme</keyword>
<gene>
    <name evidence="22" type="primary">nasD</name>
    <name evidence="22" type="ORF">SHM7688_03463</name>
</gene>
<dbReference type="InterPro" id="IPR041575">
    <property type="entry name" value="Rubredoxin_C"/>
</dbReference>
<sequence length="814" mass="88044">MTQKLIIIGAGMAAGRALEHLFEQAPDAYDVTLFNAEPRGTYNRIMLSPVLSGDKSFEDIVTHTAEWYEDNSVTCRFGEKVVNIDRTAKTVTSDTGDMLSYDKLVIATGSNPFIIPLPGHDLEGVIAYRDLEDTNTMIALGDKPDAKAVVIGGGLLGLEAAAGLALRGVDVTVVHIMGHLMERQLDEAAGYLLRKALVDKGITVKCSANSKEILGENGKVKALLLDDGTELPCDLLVMAVGIRPSVALASDAGLATGRGIHVDDQMITSDEDILSLGECVEHNGDIFGLVAPIFDQAKVLAKTLLGEEAAFVNKDVATKLKVTGCDLFSAGDFAEGEGREDIVYRDPARGVYKRLVLENDRIIGAVMYGDTADGNWFFGLIKEREDISEMRDTLIFGPAYQGGDPVDPMAAVAALPADAEICGCNGVCKGQIVEAIGNGATTLEDVKATTKASGSCGTCTGLVEQVLAVTLGDDFVMPAAKSVCGCTDLTHEDVRRLIKSRELKSQPAVWQELGWSTPNGCHVCRPAINYYLLADWPLEYADDPQSRFVNERNHANIQKDGTYSVVPRMWGGITTPDELRAIANAADKYDVPTVKVTGGQRIDLLGVKKEDLPAIWFDLNQAGLVSGHAYSKGLRTVKTCVGTDHCRFGTQDSTGLGIKLEKHLWGSWTPHKLKLGVSGCPRNCAEATCKDIGVICVDSGYEISIAGAAGMEVKETELLCKVATEEEAMEVISAMTQIYRENAKYLDRIFKWVAKVGLDWVKEQIVDDLPNRKALAERFEISQSIYRTDPWAEHATQKAETYQPVANLTLEAAE</sequence>
<dbReference type="Gene3D" id="3.50.50.60">
    <property type="entry name" value="FAD/NAD(P)-binding domain"/>
    <property type="match status" value="2"/>
</dbReference>
<evidence type="ECO:0000256" key="13">
    <source>
        <dbReference type="ARBA" id="ARBA00023063"/>
    </source>
</evidence>
<dbReference type="PANTHER" id="PTHR43809:SF1">
    <property type="entry name" value="NITRITE REDUCTASE (NADH) LARGE SUBUNIT"/>
    <property type="match status" value="1"/>
</dbReference>
<dbReference type="PRINTS" id="PR00411">
    <property type="entry name" value="PNDRDTASEI"/>
</dbReference>
<comment type="similarity">
    <text evidence="3">Belongs to the nitrite and sulfite reductase 4Fe-4S domain family.</text>
</comment>
<evidence type="ECO:0000256" key="7">
    <source>
        <dbReference type="ARBA" id="ARBA00022714"/>
    </source>
</evidence>
<feature type="domain" description="BFD-like [2Fe-2S]-binding" evidence="19">
    <location>
        <begin position="421"/>
        <end position="468"/>
    </location>
</feature>
<dbReference type="InterPro" id="IPR052034">
    <property type="entry name" value="NasD-like"/>
</dbReference>
<dbReference type="Gene3D" id="1.10.10.1100">
    <property type="entry name" value="BFD-like [2Fe-2S]-binding domain"/>
    <property type="match status" value="1"/>
</dbReference>
<evidence type="ECO:0000313" key="22">
    <source>
        <dbReference type="EMBL" id="CUH53994.1"/>
    </source>
</evidence>
<evidence type="ECO:0000256" key="5">
    <source>
        <dbReference type="ARBA" id="ARBA00022617"/>
    </source>
</evidence>
<dbReference type="CDD" id="cd19943">
    <property type="entry name" value="NirB_Fer2_BFD-like_1"/>
    <property type="match status" value="1"/>
</dbReference>
<dbReference type="InterPro" id="IPR006066">
    <property type="entry name" value="NO2/SO3_Rdtase_FeS/sirohaem_BS"/>
</dbReference>
<evidence type="ECO:0000256" key="3">
    <source>
        <dbReference type="ARBA" id="ARBA00010429"/>
    </source>
</evidence>
<feature type="domain" description="NADH-rubredoxin oxidoreductase C-terminal" evidence="21">
    <location>
        <begin position="317"/>
        <end position="384"/>
    </location>
</feature>
<dbReference type="InterPro" id="IPR045854">
    <property type="entry name" value="NO2/SO3_Rdtase_4Fe4S_sf"/>
</dbReference>
<keyword evidence="12 16" id="KW-0411">Iron-sulfur</keyword>
<keyword evidence="10 22" id="KW-0560">Oxidoreductase</keyword>
<keyword evidence="6 15" id="KW-0285">Flavoprotein</keyword>
<dbReference type="EMBL" id="CYPW01000032">
    <property type="protein sequence ID" value="CUH53994.1"/>
    <property type="molecule type" value="Genomic_DNA"/>
</dbReference>
<dbReference type="PROSITE" id="PS00365">
    <property type="entry name" value="NIR_SIR"/>
    <property type="match status" value="1"/>
</dbReference>
<feature type="binding site" description="axial binding residue" evidence="16">
    <location>
        <position position="684"/>
    </location>
    <ligand>
        <name>siroheme</name>
        <dbReference type="ChEBI" id="CHEBI:60052"/>
    </ligand>
    <ligandPart>
        <name>Fe</name>
        <dbReference type="ChEBI" id="CHEBI:18248"/>
    </ligandPart>
</feature>
<dbReference type="PRINTS" id="PR00368">
    <property type="entry name" value="FADPNR"/>
</dbReference>
<dbReference type="Gene3D" id="3.30.413.10">
    <property type="entry name" value="Sulfite Reductase Hemoprotein, domain 1"/>
    <property type="match status" value="1"/>
</dbReference>
<evidence type="ECO:0000256" key="10">
    <source>
        <dbReference type="ARBA" id="ARBA00023002"/>
    </source>
</evidence>
<dbReference type="CDD" id="cd19944">
    <property type="entry name" value="NirB_Fer2_BFD-like_2"/>
    <property type="match status" value="1"/>
</dbReference>
<dbReference type="GO" id="GO:0051539">
    <property type="term" value="F:4 iron, 4 sulfur cluster binding"/>
    <property type="evidence" value="ECO:0007669"/>
    <property type="project" value="UniProtKB-KW"/>
</dbReference>
<evidence type="ECO:0000259" key="20">
    <source>
        <dbReference type="Pfam" id="PF07992"/>
    </source>
</evidence>
<evidence type="ECO:0000256" key="2">
    <source>
        <dbReference type="ARBA" id="ARBA00005096"/>
    </source>
</evidence>
<dbReference type="InterPro" id="IPR016156">
    <property type="entry name" value="FAD/NAD-linked_Rdtase_dimer_sf"/>
</dbReference>
<dbReference type="UniPathway" id="UPA00653"/>
<evidence type="ECO:0000259" key="18">
    <source>
        <dbReference type="Pfam" id="PF03460"/>
    </source>
</evidence>
<evidence type="ECO:0000256" key="14">
    <source>
        <dbReference type="ARBA" id="ARBA00034078"/>
    </source>
</evidence>
<comment type="cofactor">
    <cofactor evidence="16">
        <name>[4Fe-4S] cluster</name>
        <dbReference type="ChEBI" id="CHEBI:49883"/>
    </cofactor>
    <text evidence="16">Binds 1 [4Fe-4S] cluster per subunit.</text>
</comment>
<evidence type="ECO:0000256" key="4">
    <source>
        <dbReference type="ARBA" id="ARBA00022485"/>
    </source>
</evidence>